<evidence type="ECO:0000256" key="1">
    <source>
        <dbReference type="SAM" id="Phobius"/>
    </source>
</evidence>
<keyword evidence="1" id="KW-1133">Transmembrane helix</keyword>
<dbReference type="AlphaFoldDB" id="A0A0G0BA74"/>
<dbReference type="EMBL" id="LBPY01000009">
    <property type="protein sequence ID" value="KKP66333.1"/>
    <property type="molecule type" value="Genomic_DNA"/>
</dbReference>
<protein>
    <submittedName>
        <fullName evidence="2">Uncharacterized protein</fullName>
    </submittedName>
</protein>
<accession>A0A0G0BA74</accession>
<comment type="caution">
    <text evidence="2">The sequence shown here is derived from an EMBL/GenBank/DDBJ whole genome shotgun (WGS) entry which is preliminary data.</text>
</comment>
<keyword evidence="1" id="KW-0812">Transmembrane</keyword>
<reference evidence="2 3" key="1">
    <citation type="journal article" date="2015" name="Nature">
        <title>rRNA introns, odd ribosomes, and small enigmatic genomes across a large radiation of phyla.</title>
        <authorList>
            <person name="Brown C.T."/>
            <person name="Hug L.A."/>
            <person name="Thomas B.C."/>
            <person name="Sharon I."/>
            <person name="Castelle C.J."/>
            <person name="Singh A."/>
            <person name="Wilkins M.J."/>
            <person name="Williams K.H."/>
            <person name="Banfield J.F."/>
        </authorList>
    </citation>
    <scope>NUCLEOTIDE SEQUENCE [LARGE SCALE GENOMIC DNA]</scope>
</reference>
<feature type="transmembrane region" description="Helical" evidence="1">
    <location>
        <begin position="6"/>
        <end position="24"/>
    </location>
</feature>
<keyword evidence="1" id="KW-0472">Membrane</keyword>
<evidence type="ECO:0000313" key="3">
    <source>
        <dbReference type="Proteomes" id="UP000034952"/>
    </source>
</evidence>
<sequence length="154" mass="18369">MTLIIIIFFIAIILAFGMLIVRDWKLRTKRIIIIDEQDKFTPNLSFRYFEKIFLFLTKHIIQWIVLSSVKVWFLIVAKTKVLFQNKLPKINKLFKKKEGIFDSRKISFIQRAVIESKIKIKKVKEKIQKEHEDKLESSTDVETNKEISEVDKIL</sequence>
<organism evidence="2 3">
    <name type="scientific">Candidatus Nomurabacteria bacterium GW2011_GWE1_35_16</name>
    <dbReference type="NCBI Taxonomy" id="1618761"/>
    <lineage>
        <taxon>Bacteria</taxon>
        <taxon>Candidatus Nomuraibacteriota</taxon>
    </lineage>
</organism>
<name>A0A0G0BA74_9BACT</name>
<proteinExistence type="predicted"/>
<gene>
    <name evidence="2" type="ORF">UR64_C0009G0036</name>
</gene>
<evidence type="ECO:0000313" key="2">
    <source>
        <dbReference type="EMBL" id="KKP66333.1"/>
    </source>
</evidence>
<dbReference type="Proteomes" id="UP000034952">
    <property type="component" value="Unassembled WGS sequence"/>
</dbReference>